<reference evidence="2" key="1">
    <citation type="journal article" date="2010" name="Science">
        <title>Signatures of adaptation to obligate biotrophy in the Hyaloperonospora arabidopsidis genome.</title>
        <authorList>
            <person name="Baxter L."/>
            <person name="Tripathy S."/>
            <person name="Ishaque N."/>
            <person name="Boot N."/>
            <person name="Cabral A."/>
            <person name="Kemen E."/>
            <person name="Thines M."/>
            <person name="Ah-Fong A."/>
            <person name="Anderson R."/>
            <person name="Badejoko W."/>
            <person name="Bittner-Eddy P."/>
            <person name="Boore J.L."/>
            <person name="Chibucos M.C."/>
            <person name="Coates M."/>
            <person name="Dehal P."/>
            <person name="Delehaunty K."/>
            <person name="Dong S."/>
            <person name="Downton P."/>
            <person name="Dumas B."/>
            <person name="Fabro G."/>
            <person name="Fronick C."/>
            <person name="Fuerstenberg S.I."/>
            <person name="Fulton L."/>
            <person name="Gaulin E."/>
            <person name="Govers F."/>
            <person name="Hughes L."/>
            <person name="Humphray S."/>
            <person name="Jiang R.H."/>
            <person name="Judelson H."/>
            <person name="Kamoun S."/>
            <person name="Kyung K."/>
            <person name="Meijer H."/>
            <person name="Minx P."/>
            <person name="Morris P."/>
            <person name="Nelson J."/>
            <person name="Phuntumart V."/>
            <person name="Qutob D."/>
            <person name="Rehmany A."/>
            <person name="Rougon-Cardoso A."/>
            <person name="Ryden P."/>
            <person name="Torto-Alalibo T."/>
            <person name="Studholme D."/>
            <person name="Wang Y."/>
            <person name="Win J."/>
            <person name="Wood J."/>
            <person name="Clifton S.W."/>
            <person name="Rogers J."/>
            <person name="Van den Ackerveken G."/>
            <person name="Jones J.D."/>
            <person name="McDowell J.M."/>
            <person name="Beynon J."/>
            <person name="Tyler B.M."/>
        </authorList>
    </citation>
    <scope>NUCLEOTIDE SEQUENCE [LARGE SCALE GENOMIC DNA]</scope>
    <source>
        <strain evidence="2">Emoy2</strain>
    </source>
</reference>
<dbReference type="AlphaFoldDB" id="M4BET3"/>
<dbReference type="HOGENOM" id="CLU_2908856_0_0_1"/>
<dbReference type="InParanoid" id="M4BET3"/>
<evidence type="ECO:0000313" key="1">
    <source>
        <dbReference type="EnsemblProtists" id="HpaP804801"/>
    </source>
</evidence>
<sequence>MAVFIPALPVEPRRGFCRGRATLAAISCRRGRHEIRVCIVGIGCKFIRTLHVLNRHLGFFTI</sequence>
<accession>M4BET3</accession>
<dbReference type="Proteomes" id="UP000011713">
    <property type="component" value="Unassembled WGS sequence"/>
</dbReference>
<reference evidence="1" key="2">
    <citation type="submission" date="2015-06" db="UniProtKB">
        <authorList>
            <consortium name="EnsemblProtists"/>
        </authorList>
    </citation>
    <scope>IDENTIFICATION</scope>
    <source>
        <strain evidence="1">Emoy2</strain>
    </source>
</reference>
<dbReference type="EMBL" id="JH598180">
    <property type="status" value="NOT_ANNOTATED_CDS"/>
    <property type="molecule type" value="Genomic_DNA"/>
</dbReference>
<name>M4BET3_HYAAE</name>
<dbReference type="EnsemblProtists" id="HpaT804801">
    <property type="protein sequence ID" value="HpaP804801"/>
    <property type="gene ID" value="HpaG804801"/>
</dbReference>
<dbReference type="VEuPathDB" id="FungiDB:HpaG804801"/>
<keyword evidence="2" id="KW-1185">Reference proteome</keyword>
<protein>
    <submittedName>
        <fullName evidence="1">Uncharacterized protein</fullName>
    </submittedName>
</protein>
<organism evidence="1 2">
    <name type="scientific">Hyaloperonospora arabidopsidis (strain Emoy2)</name>
    <name type="common">Downy mildew agent</name>
    <name type="synonym">Peronospora arabidopsidis</name>
    <dbReference type="NCBI Taxonomy" id="559515"/>
    <lineage>
        <taxon>Eukaryota</taxon>
        <taxon>Sar</taxon>
        <taxon>Stramenopiles</taxon>
        <taxon>Oomycota</taxon>
        <taxon>Peronosporomycetes</taxon>
        <taxon>Peronosporales</taxon>
        <taxon>Peronosporaceae</taxon>
        <taxon>Hyaloperonospora</taxon>
    </lineage>
</organism>
<evidence type="ECO:0000313" key="2">
    <source>
        <dbReference type="Proteomes" id="UP000011713"/>
    </source>
</evidence>
<proteinExistence type="predicted"/>